<keyword evidence="1" id="KW-0732">Signal</keyword>
<keyword evidence="3" id="KW-1185">Reference proteome</keyword>
<comment type="caution">
    <text evidence="2">The sequence shown here is derived from an EMBL/GenBank/DDBJ whole genome shotgun (WGS) entry which is preliminary data.</text>
</comment>
<organism evidence="2 3">
    <name type="scientific">Ancylostoma ceylanicum</name>
    <dbReference type="NCBI Taxonomy" id="53326"/>
    <lineage>
        <taxon>Eukaryota</taxon>
        <taxon>Metazoa</taxon>
        <taxon>Ecdysozoa</taxon>
        <taxon>Nematoda</taxon>
        <taxon>Chromadorea</taxon>
        <taxon>Rhabditida</taxon>
        <taxon>Rhabditina</taxon>
        <taxon>Rhabditomorpha</taxon>
        <taxon>Strongyloidea</taxon>
        <taxon>Ancylostomatidae</taxon>
        <taxon>Ancylostomatinae</taxon>
        <taxon>Ancylostoma</taxon>
    </lineage>
</organism>
<reference evidence="3" key="1">
    <citation type="journal article" date="2015" name="Nat. Genet.">
        <title>The genome and transcriptome of the zoonotic hookworm Ancylostoma ceylanicum identify infection-specific gene families.</title>
        <authorList>
            <person name="Schwarz E.M."/>
            <person name="Hu Y."/>
            <person name="Antoshechkin I."/>
            <person name="Miller M.M."/>
            <person name="Sternberg P.W."/>
            <person name="Aroian R.V."/>
        </authorList>
    </citation>
    <scope>NUCLEOTIDE SEQUENCE</scope>
    <source>
        <strain evidence="3">HY135</strain>
    </source>
</reference>
<feature type="signal peptide" evidence="1">
    <location>
        <begin position="1"/>
        <end position="17"/>
    </location>
</feature>
<proteinExistence type="predicted"/>
<evidence type="ECO:0000313" key="3">
    <source>
        <dbReference type="Proteomes" id="UP000024635"/>
    </source>
</evidence>
<evidence type="ECO:0000256" key="1">
    <source>
        <dbReference type="SAM" id="SignalP"/>
    </source>
</evidence>
<protein>
    <submittedName>
        <fullName evidence="2">Uncharacterized protein</fullName>
    </submittedName>
</protein>
<dbReference type="OrthoDB" id="5893917at2759"/>
<gene>
    <name evidence="2" type="primary">Acey_s0753.g2073</name>
    <name evidence="2" type="ORF">Y032_0753g2073</name>
</gene>
<sequence>MLLPLLVLARIPRFSACIATQPPSGPGTATEPPSGPGEERCTCPRNLYSLTLCPQMRNCFPDAAGAVTYDFGQRCLATLNCPVDYQVRFMLANGNHLNNIEVRSFVMAQYRMECTKQTQQWLLYGPPLPQGQAFTQLACYDTPIVNMFAKRAISVAHGVATCKTCSPPPGIPADNCPQSYECSSPIIGTKTDATSSCKYSVVECPGSNLLVQLKSGTSTVIYPEDARCHEQWTFYDDQHTHQIESMTCLSKAPEQNHASNCSCSYPAPRQICMSPTACGDVVPGKSLNDCTSKLHCSEGNHLFIRKRQENGELDSREHVVAGNNPRLLCRNGMWLLSNNDQEIRLEKNEVISCESMETSESISSPTS</sequence>
<dbReference type="EMBL" id="JARK01000353">
    <property type="protein sequence ID" value="EYC37976.1"/>
    <property type="molecule type" value="Genomic_DNA"/>
</dbReference>
<feature type="chain" id="PRO_5001494543" evidence="1">
    <location>
        <begin position="18"/>
        <end position="367"/>
    </location>
</feature>
<accession>A0A016WEF1</accession>
<evidence type="ECO:0000313" key="2">
    <source>
        <dbReference type="EMBL" id="EYC37976.1"/>
    </source>
</evidence>
<dbReference type="Proteomes" id="UP000024635">
    <property type="component" value="Unassembled WGS sequence"/>
</dbReference>
<name>A0A016WEF1_9BILA</name>
<dbReference type="AlphaFoldDB" id="A0A016WEF1"/>